<sequence length="187" mass="20569">MSGLNKTPSSQPQKPGDRQQPVSSRPESPDRFFSPDFLLSSPTIPPSVGFPVSLRPHDCPDLENLAAHRQELNTRVEGSPTSENLSSEDLLDSYDAPRPSPRGMASALQRVEEAEEIETDADNRLRVAYNDIETVGDNVSKSMNSRTLQEEYDRKSKDLNNEIDGSNQTEKVSLVSSGGRDTLTPQA</sequence>
<dbReference type="GeneID" id="19463963"/>
<organism evidence="2 3">
    <name type="scientific">Glarea lozoyensis (strain ATCC 20868 / MF5171)</name>
    <dbReference type="NCBI Taxonomy" id="1116229"/>
    <lineage>
        <taxon>Eukaryota</taxon>
        <taxon>Fungi</taxon>
        <taxon>Dikarya</taxon>
        <taxon>Ascomycota</taxon>
        <taxon>Pezizomycotina</taxon>
        <taxon>Leotiomycetes</taxon>
        <taxon>Helotiales</taxon>
        <taxon>Helotiaceae</taxon>
        <taxon>Glarea</taxon>
    </lineage>
</organism>
<evidence type="ECO:0000313" key="2">
    <source>
        <dbReference type="EMBL" id="EPE28117.1"/>
    </source>
</evidence>
<name>S3CNM5_GLAL2</name>
<gene>
    <name evidence="2" type="ORF">GLAREA_04908</name>
</gene>
<evidence type="ECO:0000313" key="3">
    <source>
        <dbReference type="Proteomes" id="UP000016922"/>
    </source>
</evidence>
<feature type="region of interest" description="Disordered" evidence="1">
    <location>
        <begin position="1"/>
        <end position="104"/>
    </location>
</feature>
<reference evidence="2 3" key="1">
    <citation type="journal article" date="2013" name="BMC Genomics">
        <title>Genomics-driven discovery of the pneumocandin biosynthetic gene cluster in the fungus Glarea lozoyensis.</title>
        <authorList>
            <person name="Chen L."/>
            <person name="Yue Q."/>
            <person name="Zhang X."/>
            <person name="Xiang M."/>
            <person name="Wang C."/>
            <person name="Li S."/>
            <person name="Che Y."/>
            <person name="Ortiz-Lopez F.J."/>
            <person name="Bills G.F."/>
            <person name="Liu X."/>
            <person name="An Z."/>
        </authorList>
    </citation>
    <scope>NUCLEOTIDE SEQUENCE [LARGE SCALE GENOMIC DNA]</scope>
    <source>
        <strain evidence="3">ATCC 20868 / MF5171</strain>
    </source>
</reference>
<feature type="compositionally biased region" description="Polar residues" evidence="1">
    <location>
        <begin position="1"/>
        <end position="13"/>
    </location>
</feature>
<feature type="region of interest" description="Disordered" evidence="1">
    <location>
        <begin position="139"/>
        <end position="187"/>
    </location>
</feature>
<feature type="compositionally biased region" description="Polar residues" evidence="1">
    <location>
        <begin position="163"/>
        <end position="176"/>
    </location>
</feature>
<proteinExistence type="predicted"/>
<dbReference type="AlphaFoldDB" id="S3CNM5"/>
<dbReference type="EMBL" id="KE145369">
    <property type="protein sequence ID" value="EPE28117.1"/>
    <property type="molecule type" value="Genomic_DNA"/>
</dbReference>
<feature type="compositionally biased region" description="Basic and acidic residues" evidence="1">
    <location>
        <begin position="148"/>
        <end position="160"/>
    </location>
</feature>
<dbReference type="KEGG" id="glz:GLAREA_04908"/>
<protein>
    <submittedName>
        <fullName evidence="2">Uncharacterized protein</fullName>
    </submittedName>
</protein>
<accession>S3CNM5</accession>
<dbReference type="RefSeq" id="XP_008085476.1">
    <property type="nucleotide sequence ID" value="XM_008087285.1"/>
</dbReference>
<evidence type="ECO:0000256" key="1">
    <source>
        <dbReference type="SAM" id="MobiDB-lite"/>
    </source>
</evidence>
<keyword evidence="3" id="KW-1185">Reference proteome</keyword>
<dbReference type="HOGENOM" id="CLU_1447817_0_0_1"/>
<feature type="compositionally biased region" description="Basic and acidic residues" evidence="1">
    <location>
        <begin position="55"/>
        <end position="74"/>
    </location>
</feature>
<dbReference type="Proteomes" id="UP000016922">
    <property type="component" value="Unassembled WGS sequence"/>
</dbReference>